<organism evidence="2 3">
    <name type="scientific">Sebaldella termitidis (strain ATCC 33386 / NCTC 11300)</name>
    <dbReference type="NCBI Taxonomy" id="526218"/>
    <lineage>
        <taxon>Bacteria</taxon>
        <taxon>Fusobacteriati</taxon>
        <taxon>Fusobacteriota</taxon>
        <taxon>Fusobacteriia</taxon>
        <taxon>Fusobacteriales</taxon>
        <taxon>Leptotrichiaceae</taxon>
        <taxon>Sebaldella</taxon>
    </lineage>
</organism>
<evidence type="ECO:0000256" key="1">
    <source>
        <dbReference type="SAM" id="Coils"/>
    </source>
</evidence>
<gene>
    <name evidence="2" type="ordered locus">Sterm_2917</name>
</gene>
<feature type="coiled-coil region" evidence="1">
    <location>
        <begin position="24"/>
        <end position="79"/>
    </location>
</feature>
<dbReference type="STRING" id="526218.Sterm_2917"/>
<proteinExistence type="predicted"/>
<keyword evidence="3" id="KW-1185">Reference proteome</keyword>
<evidence type="ECO:0000313" key="3">
    <source>
        <dbReference type="Proteomes" id="UP000000845"/>
    </source>
</evidence>
<dbReference type="RefSeq" id="WP_012862343.1">
    <property type="nucleotide sequence ID" value="NC_013517.1"/>
</dbReference>
<name>D1ANF7_SEBTE</name>
<evidence type="ECO:0000313" key="2">
    <source>
        <dbReference type="EMBL" id="ACZ09761.1"/>
    </source>
</evidence>
<accession>D1ANF7</accession>
<dbReference type="Proteomes" id="UP000000845">
    <property type="component" value="Chromosome"/>
</dbReference>
<dbReference type="EMBL" id="CP001739">
    <property type="protein sequence ID" value="ACZ09761.1"/>
    <property type="molecule type" value="Genomic_DNA"/>
</dbReference>
<protein>
    <submittedName>
        <fullName evidence="2">Uncharacterized protein</fullName>
    </submittedName>
</protein>
<sequence>MSESAFLEKIKKVHFHGELMTNSCKTLEKEVAFLEKERHSLKSQLGHARKEIRDFKALLKEKNVLLTKKEKELQTINLEIIKRDLMEKHMVNMCFKKHIIVHFDMDEKELEKNILTFKSSLEIFKNEILNRS</sequence>
<dbReference type="HOGENOM" id="CLU_1915650_0_0_0"/>
<dbReference type="AlphaFoldDB" id="D1ANF7"/>
<keyword evidence="1" id="KW-0175">Coiled coil</keyword>
<dbReference type="KEGG" id="str:Sterm_2917"/>
<reference evidence="2 3" key="2">
    <citation type="journal article" date="2010" name="Stand. Genomic Sci.">
        <title>Complete genome sequence of Sebaldella termitidis type strain (NCTC 11300).</title>
        <authorList>
            <person name="Harmon-Smith M."/>
            <person name="Celia L."/>
            <person name="Chertkov O."/>
            <person name="Lapidus A."/>
            <person name="Copeland A."/>
            <person name="Glavina Del Rio T."/>
            <person name="Nolan M."/>
            <person name="Lucas S."/>
            <person name="Tice H."/>
            <person name="Cheng J.F."/>
            <person name="Han C."/>
            <person name="Detter J.C."/>
            <person name="Bruce D."/>
            <person name="Goodwin L."/>
            <person name="Pitluck S."/>
            <person name="Pati A."/>
            <person name="Liolios K."/>
            <person name="Ivanova N."/>
            <person name="Mavromatis K."/>
            <person name="Mikhailova N."/>
            <person name="Chen A."/>
            <person name="Palaniappan K."/>
            <person name="Land M."/>
            <person name="Hauser L."/>
            <person name="Chang Y.J."/>
            <person name="Jeffries C.D."/>
            <person name="Brettin T."/>
            <person name="Goker M."/>
            <person name="Beck B."/>
            <person name="Bristow J."/>
            <person name="Eisen J.A."/>
            <person name="Markowitz V."/>
            <person name="Hugenholtz P."/>
            <person name="Kyrpides N.C."/>
            <person name="Klenk H.P."/>
            <person name="Chen F."/>
        </authorList>
    </citation>
    <scope>NUCLEOTIDE SEQUENCE [LARGE SCALE GENOMIC DNA]</scope>
    <source>
        <strain evidence="3">ATCC 33386 / NCTC 11300</strain>
    </source>
</reference>
<reference evidence="3" key="1">
    <citation type="submission" date="2009-09" db="EMBL/GenBank/DDBJ databases">
        <title>The complete chromosome of Sebaldella termitidis ATCC 33386.</title>
        <authorList>
            <consortium name="US DOE Joint Genome Institute (JGI-PGF)"/>
            <person name="Lucas S."/>
            <person name="Copeland A."/>
            <person name="Lapidus A."/>
            <person name="Glavina del Rio T."/>
            <person name="Dalin E."/>
            <person name="Tice H."/>
            <person name="Bruce D."/>
            <person name="Goodwin L."/>
            <person name="Pitluck S."/>
            <person name="Kyrpides N."/>
            <person name="Mavromatis K."/>
            <person name="Ivanova N."/>
            <person name="Mikhailova N."/>
            <person name="Sims D."/>
            <person name="Meincke L."/>
            <person name="Brettin T."/>
            <person name="Detter J.C."/>
            <person name="Han C."/>
            <person name="Larimer F."/>
            <person name="Land M."/>
            <person name="Hauser L."/>
            <person name="Markowitz V."/>
            <person name="Cheng J.F."/>
            <person name="Hugenholtz P."/>
            <person name="Woyke T."/>
            <person name="Wu D."/>
            <person name="Eisen J.A."/>
        </authorList>
    </citation>
    <scope>NUCLEOTIDE SEQUENCE [LARGE SCALE GENOMIC DNA]</scope>
    <source>
        <strain evidence="3">ATCC 33386 / NCTC 11300</strain>
    </source>
</reference>